<organism evidence="1 2">
    <name type="scientific">Rhodococcus sacchari</name>
    <dbReference type="NCBI Taxonomy" id="2962047"/>
    <lineage>
        <taxon>Bacteria</taxon>
        <taxon>Bacillati</taxon>
        <taxon>Actinomycetota</taxon>
        <taxon>Actinomycetes</taxon>
        <taxon>Mycobacteriales</taxon>
        <taxon>Nocardiaceae</taxon>
        <taxon>Rhodococcus</taxon>
    </lineage>
</organism>
<protein>
    <submittedName>
        <fullName evidence="1">Uncharacterized protein</fullName>
    </submittedName>
</protein>
<evidence type="ECO:0000313" key="1">
    <source>
        <dbReference type="EMBL" id="UYP18362.1"/>
    </source>
</evidence>
<evidence type="ECO:0000313" key="2">
    <source>
        <dbReference type="Proteomes" id="UP001156484"/>
    </source>
</evidence>
<gene>
    <name evidence="1" type="ORF">OED52_17125</name>
</gene>
<dbReference type="Proteomes" id="UP001156484">
    <property type="component" value="Chromosome"/>
</dbReference>
<keyword evidence="2" id="KW-1185">Reference proteome</keyword>
<dbReference type="EMBL" id="CP107551">
    <property type="protein sequence ID" value="UYP18362.1"/>
    <property type="molecule type" value="Genomic_DNA"/>
</dbReference>
<name>A0ACD4DE59_9NOCA</name>
<accession>A0ACD4DE59</accession>
<sequence length="171" mass="19104">MNDDLSAYRKDFARIERKIAGEFRVERLQRRLLMASVLALVVCMLLPQTASAWSWTVLGSWFGGDAPVGVLLRIFTSLALLFGVGVSTLALRLRRWRLASLAMFGCGLSTFFGLLGYWSQAGMITDAPHRPTLVVIVEWLLMIALTLQWIAIVISRSPTDVPPRPHPVRIP</sequence>
<reference evidence="1" key="1">
    <citation type="submission" date="2022-10" db="EMBL/GenBank/DDBJ databases">
        <title>Rhodococcus ferula Z13 complete genome.</title>
        <authorList>
            <person name="Long X."/>
            <person name="Zang M."/>
        </authorList>
    </citation>
    <scope>NUCLEOTIDE SEQUENCE</scope>
    <source>
        <strain evidence="1">Z13</strain>
    </source>
</reference>
<proteinExistence type="predicted"/>